<proteinExistence type="predicted"/>
<comment type="caution">
    <text evidence="1">The sequence shown here is derived from an EMBL/GenBank/DDBJ whole genome shotgun (WGS) entry which is preliminary data.</text>
</comment>
<dbReference type="Proteomes" id="UP000789901">
    <property type="component" value="Unassembled WGS sequence"/>
</dbReference>
<reference evidence="1 2" key="1">
    <citation type="submission" date="2021-06" db="EMBL/GenBank/DDBJ databases">
        <authorList>
            <person name="Kallberg Y."/>
            <person name="Tangrot J."/>
            <person name="Rosling A."/>
        </authorList>
    </citation>
    <scope>NUCLEOTIDE SEQUENCE [LARGE SCALE GENOMIC DNA]</scope>
    <source>
        <strain evidence="1 2">120-4 pot B 10/14</strain>
    </source>
</reference>
<keyword evidence="2" id="KW-1185">Reference proteome</keyword>
<gene>
    <name evidence="1" type="ORF">GMARGA_LOCUS34019</name>
</gene>
<protein>
    <submittedName>
        <fullName evidence="1">28637_t:CDS:1</fullName>
    </submittedName>
</protein>
<feature type="non-terminal residue" evidence="1">
    <location>
        <position position="142"/>
    </location>
</feature>
<dbReference type="EMBL" id="CAJVQB010058290">
    <property type="protein sequence ID" value="CAG8838524.1"/>
    <property type="molecule type" value="Genomic_DNA"/>
</dbReference>
<evidence type="ECO:0000313" key="2">
    <source>
        <dbReference type="Proteomes" id="UP000789901"/>
    </source>
</evidence>
<accession>A0ABN7WQV2</accession>
<evidence type="ECO:0000313" key="1">
    <source>
        <dbReference type="EMBL" id="CAG8838524.1"/>
    </source>
</evidence>
<sequence>MYIEEPEYNKEFNESEEVLNLSTGRWIKFNRKLYKKLLREGYKYTKDLSQYLEEVLLIDIGEYSTIYPLVNFYHSAFIPPLSILARRGDICRRCPITITSVVEERMSLFTIEKNGKTSLDNLIEMNYSSLSVLLEMCWNSNK</sequence>
<organism evidence="1 2">
    <name type="scientific">Gigaspora margarita</name>
    <dbReference type="NCBI Taxonomy" id="4874"/>
    <lineage>
        <taxon>Eukaryota</taxon>
        <taxon>Fungi</taxon>
        <taxon>Fungi incertae sedis</taxon>
        <taxon>Mucoromycota</taxon>
        <taxon>Glomeromycotina</taxon>
        <taxon>Glomeromycetes</taxon>
        <taxon>Diversisporales</taxon>
        <taxon>Gigasporaceae</taxon>
        <taxon>Gigaspora</taxon>
    </lineage>
</organism>
<name>A0ABN7WQV2_GIGMA</name>